<name>A0A8J4PJZ1_9MYCE</name>
<dbReference type="AlphaFoldDB" id="A0A8J4PJZ1"/>
<accession>A0A8J4PJZ1</accession>
<feature type="compositionally biased region" description="Polar residues" evidence="2">
    <location>
        <begin position="1"/>
        <end position="12"/>
    </location>
</feature>
<feature type="region of interest" description="Disordered" evidence="2">
    <location>
        <begin position="1"/>
        <end position="46"/>
    </location>
</feature>
<dbReference type="Proteomes" id="UP000695562">
    <property type="component" value="Unassembled WGS sequence"/>
</dbReference>
<evidence type="ECO:0000313" key="3">
    <source>
        <dbReference type="EMBL" id="KAF2069175.1"/>
    </source>
</evidence>
<sequence>MNLVNKENQVNRATERVPLGNIKQSSNIVHSNNVSGKSSNFNNGGKSVEQQLRDLEEKLKSKELELKHKDQELKQKNQELKHKDQEILSLENQLNSHDLYSSNSTNSKIQNNRVRKIQQLVIDNSNLQERVKTLEENQIQYEKLSNIQNNQRIRLIHKLKNENRELLHELKQRPTLVKVVATESSTPVQQPTAEPILLNYSHSHPTRSLNFTQNYGNDVEYHPGEC</sequence>
<reference evidence="3" key="1">
    <citation type="submission" date="2020-01" db="EMBL/GenBank/DDBJ databases">
        <title>Development of genomics and gene disruption for Polysphondylium violaceum indicates a role for the polyketide synthase stlB in stalk morphogenesis.</title>
        <authorList>
            <person name="Narita B."/>
            <person name="Kawabe Y."/>
            <person name="Kin K."/>
            <person name="Saito T."/>
            <person name="Gibbs R."/>
            <person name="Kuspa A."/>
            <person name="Muzny D."/>
            <person name="Queller D."/>
            <person name="Richards S."/>
            <person name="Strassman J."/>
            <person name="Sucgang R."/>
            <person name="Worley K."/>
            <person name="Schaap P."/>
        </authorList>
    </citation>
    <scope>NUCLEOTIDE SEQUENCE</scope>
    <source>
        <strain evidence="3">QSvi11</strain>
    </source>
</reference>
<organism evidence="3 4">
    <name type="scientific">Polysphondylium violaceum</name>
    <dbReference type="NCBI Taxonomy" id="133409"/>
    <lineage>
        <taxon>Eukaryota</taxon>
        <taxon>Amoebozoa</taxon>
        <taxon>Evosea</taxon>
        <taxon>Eumycetozoa</taxon>
        <taxon>Dictyostelia</taxon>
        <taxon>Dictyosteliales</taxon>
        <taxon>Dictyosteliaceae</taxon>
        <taxon>Polysphondylium</taxon>
    </lineage>
</organism>
<dbReference type="OrthoDB" id="10664632at2759"/>
<evidence type="ECO:0000256" key="1">
    <source>
        <dbReference type="SAM" id="Coils"/>
    </source>
</evidence>
<feature type="coiled-coil region" evidence="1">
    <location>
        <begin position="117"/>
        <end position="144"/>
    </location>
</feature>
<protein>
    <submittedName>
        <fullName evidence="3">Uncharacterized protein</fullName>
    </submittedName>
</protein>
<gene>
    <name evidence="3" type="ORF">CYY_009506</name>
</gene>
<dbReference type="EMBL" id="AJWJ01000726">
    <property type="protein sequence ID" value="KAF2069175.1"/>
    <property type="molecule type" value="Genomic_DNA"/>
</dbReference>
<evidence type="ECO:0000313" key="4">
    <source>
        <dbReference type="Proteomes" id="UP000695562"/>
    </source>
</evidence>
<keyword evidence="4" id="KW-1185">Reference proteome</keyword>
<feature type="compositionally biased region" description="Polar residues" evidence="2">
    <location>
        <begin position="22"/>
        <end position="46"/>
    </location>
</feature>
<keyword evidence="1" id="KW-0175">Coiled coil</keyword>
<proteinExistence type="predicted"/>
<comment type="caution">
    <text evidence="3">The sequence shown here is derived from an EMBL/GenBank/DDBJ whole genome shotgun (WGS) entry which is preliminary data.</text>
</comment>
<evidence type="ECO:0000256" key="2">
    <source>
        <dbReference type="SAM" id="MobiDB-lite"/>
    </source>
</evidence>